<gene>
    <name evidence="6" type="ORF">A2627_01270</name>
</gene>
<evidence type="ECO:0000256" key="3">
    <source>
        <dbReference type="ARBA" id="ARBA00023187"/>
    </source>
</evidence>
<protein>
    <recommendedName>
        <fullName evidence="5">RRM domain-containing protein</fullName>
    </recommendedName>
</protein>
<feature type="region of interest" description="Disordered" evidence="4">
    <location>
        <begin position="78"/>
        <end position="116"/>
    </location>
</feature>
<organism evidence="6 7">
    <name type="scientific">Candidatus Woesebacteria bacterium RIFCSPHIGHO2_01_FULL_39_28</name>
    <dbReference type="NCBI Taxonomy" id="1802496"/>
    <lineage>
        <taxon>Bacteria</taxon>
        <taxon>Candidatus Woeseibacteriota</taxon>
    </lineage>
</organism>
<keyword evidence="3" id="KW-0508">mRNA splicing</keyword>
<evidence type="ECO:0000256" key="1">
    <source>
        <dbReference type="ARBA" id="ARBA00022664"/>
    </source>
</evidence>
<dbReference type="InterPro" id="IPR012677">
    <property type="entry name" value="Nucleotide-bd_a/b_plait_sf"/>
</dbReference>
<dbReference type="InterPro" id="IPR000504">
    <property type="entry name" value="RRM_dom"/>
</dbReference>
<proteinExistence type="predicted"/>
<dbReference type="PANTHER" id="PTHR48028">
    <property type="entry name" value="GLYCINE-RICH RNA-BINDING PROTEIN RZ1A"/>
    <property type="match status" value="1"/>
</dbReference>
<keyword evidence="2" id="KW-0694">RNA-binding</keyword>
<evidence type="ECO:0000256" key="2">
    <source>
        <dbReference type="ARBA" id="ARBA00022884"/>
    </source>
</evidence>
<dbReference type="GO" id="GO:0008380">
    <property type="term" value="P:RNA splicing"/>
    <property type="evidence" value="ECO:0007669"/>
    <property type="project" value="UniProtKB-KW"/>
</dbReference>
<dbReference type="GO" id="GO:0003723">
    <property type="term" value="F:RNA binding"/>
    <property type="evidence" value="ECO:0007669"/>
    <property type="project" value="UniProtKB-KW"/>
</dbReference>
<evidence type="ECO:0000313" key="6">
    <source>
        <dbReference type="EMBL" id="OGM26635.1"/>
    </source>
</evidence>
<evidence type="ECO:0000256" key="4">
    <source>
        <dbReference type="SAM" id="MobiDB-lite"/>
    </source>
</evidence>
<dbReference type="PROSITE" id="PS50102">
    <property type="entry name" value="RRM"/>
    <property type="match status" value="1"/>
</dbReference>
<dbReference type="Pfam" id="PF00076">
    <property type="entry name" value="RRM_1"/>
    <property type="match status" value="1"/>
</dbReference>
<evidence type="ECO:0000259" key="5">
    <source>
        <dbReference type="PROSITE" id="PS50102"/>
    </source>
</evidence>
<evidence type="ECO:0000313" key="7">
    <source>
        <dbReference type="Proteomes" id="UP000178851"/>
    </source>
</evidence>
<keyword evidence="1" id="KW-0507">mRNA processing</keyword>
<dbReference type="Gene3D" id="3.30.70.330">
    <property type="match status" value="1"/>
</dbReference>
<dbReference type="InterPro" id="IPR035979">
    <property type="entry name" value="RBD_domain_sf"/>
</dbReference>
<feature type="domain" description="RRM" evidence="5">
    <location>
        <begin position="2"/>
        <end position="80"/>
    </location>
</feature>
<dbReference type="SMART" id="SM00360">
    <property type="entry name" value="RRM"/>
    <property type="match status" value="1"/>
</dbReference>
<dbReference type="Proteomes" id="UP000178851">
    <property type="component" value="Unassembled WGS sequence"/>
</dbReference>
<feature type="compositionally biased region" description="Basic and acidic residues" evidence="4">
    <location>
        <begin position="95"/>
        <end position="116"/>
    </location>
</feature>
<dbReference type="SUPFAM" id="SSF54928">
    <property type="entry name" value="RNA-binding domain, RBD"/>
    <property type="match status" value="1"/>
</dbReference>
<reference evidence="6 7" key="1">
    <citation type="journal article" date="2016" name="Nat. Commun.">
        <title>Thousands of microbial genomes shed light on interconnected biogeochemical processes in an aquifer system.</title>
        <authorList>
            <person name="Anantharaman K."/>
            <person name="Brown C.T."/>
            <person name="Hug L.A."/>
            <person name="Sharon I."/>
            <person name="Castelle C.J."/>
            <person name="Probst A.J."/>
            <person name="Thomas B.C."/>
            <person name="Singh A."/>
            <person name="Wilkins M.J."/>
            <person name="Karaoz U."/>
            <person name="Brodie E.L."/>
            <person name="Williams K.H."/>
            <person name="Hubbard S.S."/>
            <person name="Banfield J.F."/>
        </authorList>
    </citation>
    <scope>NUCLEOTIDE SEQUENCE [LARGE SCALE GENOMIC DNA]</scope>
</reference>
<comment type="caution">
    <text evidence="6">The sequence shown here is derived from an EMBL/GenBank/DDBJ whole genome shotgun (WGS) entry which is preliminary data.</text>
</comment>
<dbReference type="GO" id="GO:0006397">
    <property type="term" value="P:mRNA processing"/>
    <property type="evidence" value="ECO:0007669"/>
    <property type="project" value="UniProtKB-KW"/>
</dbReference>
<dbReference type="PANTHER" id="PTHR48028:SF4">
    <property type="entry name" value="SC35-LIKE SPLICING FACTOR"/>
    <property type="match status" value="1"/>
</dbReference>
<accession>A0A1F7YJC0</accession>
<dbReference type="EMBL" id="MGGI01000012">
    <property type="protein sequence ID" value="OGM26635.1"/>
    <property type="molecule type" value="Genomic_DNA"/>
</dbReference>
<sequence length="116" mass="13053">MTRLFVGNLPYTVTTQDITDMFTPLVKISSVNLITDKFTGRSKGFAFVDVDDDKEAQNAIEKLNNSVVQDRNIVVSVAKPREERPAGPSYGGGFRNDRRGGGDRRDFRRGDNRSRR</sequence>
<name>A0A1F7YJC0_9BACT</name>
<dbReference type="AlphaFoldDB" id="A0A1F7YJC0"/>
<dbReference type="InterPro" id="IPR051106">
    <property type="entry name" value="RNA-bind/splicing_reg"/>
</dbReference>